<keyword evidence="2" id="KW-1185">Reference proteome</keyword>
<organism evidence="1">
    <name type="scientific">Strongyloides ratti</name>
    <name type="common">Parasitic roundworm</name>
    <dbReference type="NCBI Taxonomy" id="34506"/>
    <lineage>
        <taxon>Eukaryota</taxon>
        <taxon>Metazoa</taxon>
        <taxon>Ecdysozoa</taxon>
        <taxon>Nematoda</taxon>
        <taxon>Chromadorea</taxon>
        <taxon>Rhabditida</taxon>
        <taxon>Tylenchina</taxon>
        <taxon>Panagrolaimomorpha</taxon>
        <taxon>Strongyloidoidea</taxon>
        <taxon>Strongyloididae</taxon>
        <taxon>Strongyloides</taxon>
    </lineage>
</organism>
<evidence type="ECO:0000313" key="1">
    <source>
        <dbReference type="EMBL" id="CEF68227.1"/>
    </source>
</evidence>
<dbReference type="Proteomes" id="UP000035682">
    <property type="component" value="Unplaced"/>
</dbReference>
<protein>
    <submittedName>
        <fullName evidence="1 3">Uncharacterized protein</fullName>
    </submittedName>
</protein>
<name>A0A090LER7_STRRB</name>
<sequence>MKCRKTRSPENLWPKMYNNCHCISGKKMRCPVRLSVLMFRNLKGKIIIQKAVVDKCGKLKANQTIFKQKEKEFLLLKNNEYRKKNYNKLSSSWMNNIHNGLRKMFDNHIYLRFGR</sequence>
<reference evidence="1 2" key="1">
    <citation type="submission" date="2014-09" db="EMBL/GenBank/DDBJ databases">
        <authorList>
            <person name="Martin A.A."/>
        </authorList>
    </citation>
    <scope>NUCLEOTIDE SEQUENCE</scope>
    <source>
        <strain evidence="2">ED321</strain>
        <strain evidence="1">ED321 Heterogonic</strain>
    </source>
</reference>
<dbReference type="RefSeq" id="XP_024507427.1">
    <property type="nucleotide sequence ID" value="XM_024654007.1"/>
</dbReference>
<evidence type="ECO:0000313" key="2">
    <source>
        <dbReference type="Proteomes" id="UP000035682"/>
    </source>
</evidence>
<gene>
    <name evidence="1 3 4" type="ORF">SRAE_2000288500</name>
</gene>
<dbReference type="GeneID" id="36380592"/>
<evidence type="ECO:0000313" key="3">
    <source>
        <dbReference type="WBParaSite" id="SRAE_2000288500.1"/>
    </source>
</evidence>
<dbReference type="WBParaSite" id="SRAE_2000288500.1">
    <property type="protein sequence ID" value="SRAE_2000288500.1"/>
    <property type="gene ID" value="WBGene00263099"/>
</dbReference>
<evidence type="ECO:0000313" key="4">
    <source>
        <dbReference type="WormBase" id="SRAE_2000288500"/>
    </source>
</evidence>
<reference evidence="3" key="2">
    <citation type="submission" date="2020-12" db="UniProtKB">
        <authorList>
            <consortium name="WormBaseParasite"/>
        </authorList>
    </citation>
    <scope>IDENTIFICATION</scope>
</reference>
<dbReference type="EMBL" id="LN609529">
    <property type="protein sequence ID" value="CEF68227.1"/>
    <property type="molecule type" value="Genomic_DNA"/>
</dbReference>
<proteinExistence type="predicted"/>
<dbReference type="CTD" id="36380592"/>
<accession>A0A090LER7</accession>
<dbReference type="AlphaFoldDB" id="A0A090LER7"/>
<dbReference type="WormBase" id="SRAE_2000288500">
    <property type="protein sequence ID" value="SRP09624"/>
    <property type="gene ID" value="WBGene00263099"/>
</dbReference>